<feature type="region of interest" description="Disordered" evidence="1">
    <location>
        <begin position="115"/>
        <end position="188"/>
    </location>
</feature>
<evidence type="ECO:0000256" key="1">
    <source>
        <dbReference type="SAM" id="MobiDB-lite"/>
    </source>
</evidence>
<name>A0AA39JM94_9AGAR</name>
<dbReference type="Proteomes" id="UP001175226">
    <property type="component" value="Unassembled WGS sequence"/>
</dbReference>
<dbReference type="EMBL" id="JAUEPT010000017">
    <property type="protein sequence ID" value="KAK0445253.1"/>
    <property type="molecule type" value="Genomic_DNA"/>
</dbReference>
<organism evidence="2 3">
    <name type="scientific">Armillaria borealis</name>
    <dbReference type="NCBI Taxonomy" id="47425"/>
    <lineage>
        <taxon>Eukaryota</taxon>
        <taxon>Fungi</taxon>
        <taxon>Dikarya</taxon>
        <taxon>Basidiomycota</taxon>
        <taxon>Agaricomycotina</taxon>
        <taxon>Agaricomycetes</taxon>
        <taxon>Agaricomycetidae</taxon>
        <taxon>Agaricales</taxon>
        <taxon>Marasmiineae</taxon>
        <taxon>Physalacriaceae</taxon>
        <taxon>Armillaria</taxon>
    </lineage>
</organism>
<reference evidence="2" key="1">
    <citation type="submission" date="2023-06" db="EMBL/GenBank/DDBJ databases">
        <authorList>
            <consortium name="Lawrence Berkeley National Laboratory"/>
            <person name="Ahrendt S."/>
            <person name="Sahu N."/>
            <person name="Indic B."/>
            <person name="Wong-Bajracharya J."/>
            <person name="Merenyi Z."/>
            <person name="Ke H.-M."/>
            <person name="Monk M."/>
            <person name="Kocsube S."/>
            <person name="Drula E."/>
            <person name="Lipzen A."/>
            <person name="Balint B."/>
            <person name="Henrissat B."/>
            <person name="Andreopoulos B."/>
            <person name="Martin F.M."/>
            <person name="Harder C.B."/>
            <person name="Rigling D."/>
            <person name="Ford K.L."/>
            <person name="Foster G.D."/>
            <person name="Pangilinan J."/>
            <person name="Papanicolaou A."/>
            <person name="Barry K."/>
            <person name="LaButti K."/>
            <person name="Viragh M."/>
            <person name="Koriabine M."/>
            <person name="Yan M."/>
            <person name="Riley R."/>
            <person name="Champramary S."/>
            <person name="Plett K.L."/>
            <person name="Tsai I.J."/>
            <person name="Slot J."/>
            <person name="Sipos G."/>
            <person name="Plett J."/>
            <person name="Nagy L.G."/>
            <person name="Grigoriev I.V."/>
        </authorList>
    </citation>
    <scope>NUCLEOTIDE SEQUENCE</scope>
    <source>
        <strain evidence="2">FPL87.14</strain>
    </source>
</reference>
<sequence>MQIVLFLNSNGPFSASGGPKNPRLRVSCPHDRCDSTLHDSNDNTRNVSNDDDVHGPPPWPQIRPPSPSQPNQYLWHRHRCQSLQYTTSAHYNGVYYVGGFDIGCHLNVGGAIERKTGHNDDDEDDGDDDNDEGGGGRALLRRPENVWGRGAVEGEGGGSTLEGGRRRGGGWHKDRDGDDDQALLGIEG</sequence>
<accession>A0AA39JM94</accession>
<proteinExistence type="predicted"/>
<feature type="compositionally biased region" description="Pro residues" evidence="1">
    <location>
        <begin position="55"/>
        <end position="68"/>
    </location>
</feature>
<evidence type="ECO:0000313" key="2">
    <source>
        <dbReference type="EMBL" id="KAK0445253.1"/>
    </source>
</evidence>
<comment type="caution">
    <text evidence="2">The sequence shown here is derived from an EMBL/GenBank/DDBJ whole genome shotgun (WGS) entry which is preliminary data.</text>
</comment>
<gene>
    <name evidence="2" type="ORF">EV421DRAFT_1734927</name>
</gene>
<feature type="compositionally biased region" description="Gly residues" evidence="1">
    <location>
        <begin position="151"/>
        <end position="161"/>
    </location>
</feature>
<feature type="region of interest" description="Disordered" evidence="1">
    <location>
        <begin position="35"/>
        <end position="72"/>
    </location>
</feature>
<protein>
    <submittedName>
        <fullName evidence="2">Uncharacterized protein</fullName>
    </submittedName>
</protein>
<dbReference type="AlphaFoldDB" id="A0AA39JM94"/>
<keyword evidence="3" id="KW-1185">Reference proteome</keyword>
<feature type="compositionally biased region" description="Acidic residues" evidence="1">
    <location>
        <begin position="120"/>
        <end position="132"/>
    </location>
</feature>
<evidence type="ECO:0000313" key="3">
    <source>
        <dbReference type="Proteomes" id="UP001175226"/>
    </source>
</evidence>